<evidence type="ECO:0000256" key="3">
    <source>
        <dbReference type="ARBA" id="ARBA00022833"/>
    </source>
</evidence>
<dbReference type="GO" id="GO:0008270">
    <property type="term" value="F:zinc ion binding"/>
    <property type="evidence" value="ECO:0007669"/>
    <property type="project" value="UniProtKB-KW"/>
</dbReference>
<evidence type="ECO:0000256" key="1">
    <source>
        <dbReference type="ARBA" id="ARBA00022723"/>
    </source>
</evidence>
<feature type="domain" description="RING-type" evidence="5">
    <location>
        <begin position="29"/>
        <end position="70"/>
    </location>
</feature>
<dbReference type="GO" id="GO:0043161">
    <property type="term" value="P:proteasome-mediated ubiquitin-dependent protein catabolic process"/>
    <property type="evidence" value="ECO:0007669"/>
    <property type="project" value="TreeGrafter"/>
</dbReference>
<keyword evidence="7" id="KW-1185">Reference proteome</keyword>
<reference evidence="7" key="1">
    <citation type="journal article" date="2017" name="Genome Biol.">
        <title>Comparative genomics reveals high biological diversity and specific adaptations in the industrially and medically important fungal genus Aspergillus.</title>
        <authorList>
            <person name="de Vries R.P."/>
            <person name="Riley R."/>
            <person name="Wiebenga A."/>
            <person name="Aguilar-Osorio G."/>
            <person name="Amillis S."/>
            <person name="Uchima C.A."/>
            <person name="Anderluh G."/>
            <person name="Asadollahi M."/>
            <person name="Askin M."/>
            <person name="Barry K."/>
            <person name="Battaglia E."/>
            <person name="Bayram O."/>
            <person name="Benocci T."/>
            <person name="Braus-Stromeyer S.A."/>
            <person name="Caldana C."/>
            <person name="Canovas D."/>
            <person name="Cerqueira G.C."/>
            <person name="Chen F."/>
            <person name="Chen W."/>
            <person name="Choi C."/>
            <person name="Clum A."/>
            <person name="Dos Santos R.A."/>
            <person name="Damasio A.R."/>
            <person name="Diallinas G."/>
            <person name="Emri T."/>
            <person name="Fekete E."/>
            <person name="Flipphi M."/>
            <person name="Freyberg S."/>
            <person name="Gallo A."/>
            <person name="Gournas C."/>
            <person name="Habgood R."/>
            <person name="Hainaut M."/>
            <person name="Harispe M.L."/>
            <person name="Henrissat B."/>
            <person name="Hilden K.S."/>
            <person name="Hope R."/>
            <person name="Hossain A."/>
            <person name="Karabika E."/>
            <person name="Karaffa L."/>
            <person name="Karanyi Z."/>
            <person name="Krasevec N."/>
            <person name="Kuo A."/>
            <person name="Kusch H."/>
            <person name="LaButti K."/>
            <person name="Lagendijk E.L."/>
            <person name="Lapidus A."/>
            <person name="Levasseur A."/>
            <person name="Lindquist E."/>
            <person name="Lipzen A."/>
            <person name="Logrieco A.F."/>
            <person name="MacCabe A."/>
            <person name="Maekelae M.R."/>
            <person name="Malavazi I."/>
            <person name="Melin P."/>
            <person name="Meyer V."/>
            <person name="Mielnichuk N."/>
            <person name="Miskei M."/>
            <person name="Molnar A.P."/>
            <person name="Mule G."/>
            <person name="Ngan C.Y."/>
            <person name="Orejas M."/>
            <person name="Orosz E."/>
            <person name="Ouedraogo J.P."/>
            <person name="Overkamp K.M."/>
            <person name="Park H.-S."/>
            <person name="Perrone G."/>
            <person name="Piumi F."/>
            <person name="Punt P.J."/>
            <person name="Ram A.F."/>
            <person name="Ramon A."/>
            <person name="Rauscher S."/>
            <person name="Record E."/>
            <person name="Riano-Pachon D.M."/>
            <person name="Robert V."/>
            <person name="Roehrig J."/>
            <person name="Ruller R."/>
            <person name="Salamov A."/>
            <person name="Salih N.S."/>
            <person name="Samson R.A."/>
            <person name="Sandor E."/>
            <person name="Sanguinetti M."/>
            <person name="Schuetze T."/>
            <person name="Sepcic K."/>
            <person name="Shelest E."/>
            <person name="Sherlock G."/>
            <person name="Sophianopoulou V."/>
            <person name="Squina F.M."/>
            <person name="Sun H."/>
            <person name="Susca A."/>
            <person name="Todd R.B."/>
            <person name="Tsang A."/>
            <person name="Unkles S.E."/>
            <person name="van de Wiele N."/>
            <person name="van Rossen-Uffink D."/>
            <person name="Oliveira J.V."/>
            <person name="Vesth T.C."/>
            <person name="Visser J."/>
            <person name="Yu J.-H."/>
            <person name="Zhou M."/>
            <person name="Andersen M.R."/>
            <person name="Archer D.B."/>
            <person name="Baker S.E."/>
            <person name="Benoit I."/>
            <person name="Brakhage A.A."/>
            <person name="Braus G.H."/>
            <person name="Fischer R."/>
            <person name="Frisvad J.C."/>
            <person name="Goldman G.H."/>
            <person name="Houbraken J."/>
            <person name="Oakley B."/>
            <person name="Pocsi I."/>
            <person name="Scazzocchio C."/>
            <person name="Seiboth B."/>
            <person name="vanKuyk P.A."/>
            <person name="Wortman J."/>
            <person name="Dyer P.S."/>
            <person name="Grigoriev I.V."/>
        </authorList>
    </citation>
    <scope>NUCLEOTIDE SEQUENCE [LARGE SCALE GENOMIC DNA]</scope>
    <source>
        <strain evidence="7">CBS 506.65</strain>
    </source>
</reference>
<evidence type="ECO:0000256" key="4">
    <source>
        <dbReference type="PROSITE-ProRule" id="PRU00175"/>
    </source>
</evidence>
<name>A0A1L9SD78_9EURO</name>
<dbReference type="InterPro" id="IPR001841">
    <property type="entry name" value="Znf_RING"/>
</dbReference>
<dbReference type="AlphaFoldDB" id="A0A1L9SD78"/>
<evidence type="ECO:0000313" key="6">
    <source>
        <dbReference type="EMBL" id="OJJ45047.1"/>
    </source>
</evidence>
<dbReference type="SUPFAM" id="SSF57850">
    <property type="entry name" value="RING/U-box"/>
    <property type="match status" value="1"/>
</dbReference>
<dbReference type="STRING" id="1073090.A0A1L9SD78"/>
<keyword evidence="1" id="KW-0479">Metal-binding</keyword>
<sequence>MPSQIPSIPSPTDHEPLAIHDSKTAENECRICFEDLLEPFAHQLPCGHIFHRDCADRWLCGADASCPLCRKRIYALSRPYFVPVGSAQTPPPPASPLQSQGSMWETLKKWYRRRRGKEEMAQEMEEREGH</sequence>
<dbReference type="SMART" id="SM00184">
    <property type="entry name" value="RING"/>
    <property type="match status" value="1"/>
</dbReference>
<protein>
    <recommendedName>
        <fullName evidence="5">RING-type domain-containing protein</fullName>
    </recommendedName>
</protein>
<dbReference type="PANTHER" id="PTHR22763">
    <property type="entry name" value="RING ZINC FINGER PROTEIN"/>
    <property type="match status" value="1"/>
</dbReference>
<gene>
    <name evidence="6" type="ORF">ASPZODRAFT_134475</name>
</gene>
<dbReference type="VEuPathDB" id="FungiDB:ASPZODRAFT_134475"/>
<evidence type="ECO:0000259" key="5">
    <source>
        <dbReference type="PROSITE" id="PS50089"/>
    </source>
</evidence>
<evidence type="ECO:0000313" key="7">
    <source>
        <dbReference type="Proteomes" id="UP000184188"/>
    </source>
</evidence>
<dbReference type="GO" id="GO:0012505">
    <property type="term" value="C:endomembrane system"/>
    <property type="evidence" value="ECO:0007669"/>
    <property type="project" value="TreeGrafter"/>
</dbReference>
<accession>A0A1L9SD78</accession>
<proteinExistence type="predicted"/>
<dbReference type="Pfam" id="PF13639">
    <property type="entry name" value="zf-RING_2"/>
    <property type="match status" value="1"/>
</dbReference>
<dbReference type="RefSeq" id="XP_022579557.1">
    <property type="nucleotide sequence ID" value="XM_022723541.1"/>
</dbReference>
<dbReference type="OrthoDB" id="8062037at2759"/>
<keyword evidence="2 4" id="KW-0863">Zinc-finger</keyword>
<dbReference type="Gene3D" id="3.30.40.10">
    <property type="entry name" value="Zinc/RING finger domain, C3HC4 (zinc finger)"/>
    <property type="match status" value="1"/>
</dbReference>
<dbReference type="GO" id="GO:0061630">
    <property type="term" value="F:ubiquitin protein ligase activity"/>
    <property type="evidence" value="ECO:0007669"/>
    <property type="project" value="TreeGrafter"/>
</dbReference>
<dbReference type="InterPro" id="IPR050731">
    <property type="entry name" value="HRD1_E3_ubiq-ligases"/>
</dbReference>
<dbReference type="Proteomes" id="UP000184188">
    <property type="component" value="Unassembled WGS sequence"/>
</dbReference>
<organism evidence="6 7">
    <name type="scientific">Penicilliopsis zonata CBS 506.65</name>
    <dbReference type="NCBI Taxonomy" id="1073090"/>
    <lineage>
        <taxon>Eukaryota</taxon>
        <taxon>Fungi</taxon>
        <taxon>Dikarya</taxon>
        <taxon>Ascomycota</taxon>
        <taxon>Pezizomycotina</taxon>
        <taxon>Eurotiomycetes</taxon>
        <taxon>Eurotiomycetidae</taxon>
        <taxon>Eurotiales</taxon>
        <taxon>Aspergillaceae</taxon>
        <taxon>Penicilliopsis</taxon>
    </lineage>
</organism>
<dbReference type="PROSITE" id="PS50089">
    <property type="entry name" value="ZF_RING_2"/>
    <property type="match status" value="1"/>
</dbReference>
<dbReference type="CDD" id="cd16448">
    <property type="entry name" value="RING-H2"/>
    <property type="match status" value="1"/>
</dbReference>
<evidence type="ECO:0000256" key="2">
    <source>
        <dbReference type="ARBA" id="ARBA00022771"/>
    </source>
</evidence>
<keyword evidence="3" id="KW-0862">Zinc</keyword>
<dbReference type="EMBL" id="KV878346">
    <property type="protein sequence ID" value="OJJ45047.1"/>
    <property type="molecule type" value="Genomic_DNA"/>
</dbReference>
<dbReference type="GeneID" id="34610006"/>
<dbReference type="InterPro" id="IPR013083">
    <property type="entry name" value="Znf_RING/FYVE/PHD"/>
</dbReference>